<feature type="region of interest" description="Disordered" evidence="1">
    <location>
        <begin position="518"/>
        <end position="555"/>
    </location>
</feature>
<accession>A0A8H6SV09</accession>
<protein>
    <submittedName>
        <fullName evidence="3">Uncharacterized protein</fullName>
    </submittedName>
</protein>
<feature type="region of interest" description="Disordered" evidence="1">
    <location>
        <begin position="423"/>
        <end position="447"/>
    </location>
</feature>
<feature type="compositionally biased region" description="Low complexity" evidence="1">
    <location>
        <begin position="386"/>
        <end position="409"/>
    </location>
</feature>
<proteinExistence type="predicted"/>
<name>A0A8H6SV09_MYCCL</name>
<organism evidence="3 4">
    <name type="scientific">Mycena chlorophos</name>
    <name type="common">Agaric fungus</name>
    <name type="synonym">Agaricus chlorophos</name>
    <dbReference type="NCBI Taxonomy" id="658473"/>
    <lineage>
        <taxon>Eukaryota</taxon>
        <taxon>Fungi</taxon>
        <taxon>Dikarya</taxon>
        <taxon>Basidiomycota</taxon>
        <taxon>Agaricomycotina</taxon>
        <taxon>Agaricomycetes</taxon>
        <taxon>Agaricomycetidae</taxon>
        <taxon>Agaricales</taxon>
        <taxon>Marasmiineae</taxon>
        <taxon>Mycenaceae</taxon>
        <taxon>Mycena</taxon>
    </lineage>
</organism>
<dbReference type="EMBL" id="JACAZE010000010">
    <property type="protein sequence ID" value="KAF7305610.1"/>
    <property type="molecule type" value="Genomic_DNA"/>
</dbReference>
<dbReference type="AlphaFoldDB" id="A0A8H6SV09"/>
<feature type="compositionally biased region" description="Pro residues" evidence="1">
    <location>
        <begin position="360"/>
        <end position="370"/>
    </location>
</feature>
<keyword evidence="4" id="KW-1185">Reference proteome</keyword>
<feature type="compositionally biased region" description="Low complexity" evidence="1">
    <location>
        <begin position="433"/>
        <end position="447"/>
    </location>
</feature>
<feature type="region of interest" description="Disordered" evidence="1">
    <location>
        <begin position="31"/>
        <end position="110"/>
    </location>
</feature>
<keyword evidence="2" id="KW-0812">Transmembrane</keyword>
<feature type="compositionally biased region" description="Pro residues" evidence="1">
    <location>
        <begin position="88"/>
        <end position="103"/>
    </location>
</feature>
<gene>
    <name evidence="3" type="ORF">HMN09_00814200</name>
</gene>
<sequence length="616" mass="64623">MKPPPHASGCYRLMRAMIFTHKQTHRLAIPNKRYGSPLRTTTRSAEITMETRIPESVEAAEAPTAGLSTSADTIRSLNPGLPQRSPLPVHPSPRLPSPSPGPSSPSASPASSLLSLDYDYDDSNLDLDSVSSSFFFSSAAASPGPGPMYPHHHHHHPQPAQAHALAGELVIPSLTLPAPLLEKPQLRGRRNTNKSGSAVVARFLVVGSGSGDGPLSGGTVSQEDSDQGWRVASEEIEHGCRRCVLRRDGSDGDDSEEIELVLVGSQLTNDSDLTPHILHPFRLLARVLHSPPSTLDLDSEQAEEDRELVLALLASDASPLYTALLVVPPATPELSDIDAAVPQSVRRLVPVAILDIPKPPQAPAPAPAEPQPIVSSLSSPGLTPGAAEVSADAEAEVAPSPAEPSSLSSSLFVFDNDDCSSLGGLVSPPAPAPTEAAESGSSASSAADLPAAITAQTITESEKQVQAADKEDVGLDLVLPSRAKIAALRRDAAGLFLDWWALARRPSSRYHHYTPTHHLHHQLPQMPSSSAAPSLSARSKPRSQARPTRKTLVRSRPSVSVVDPLHLPSLLRLVRDVVVASVAGIPMPGSAVLGALVGLGVGVVVGAWATRNGVSA</sequence>
<evidence type="ECO:0000256" key="1">
    <source>
        <dbReference type="SAM" id="MobiDB-lite"/>
    </source>
</evidence>
<evidence type="ECO:0000313" key="4">
    <source>
        <dbReference type="Proteomes" id="UP000613580"/>
    </source>
</evidence>
<feature type="compositionally biased region" description="Low complexity" evidence="1">
    <location>
        <begin position="522"/>
        <end position="538"/>
    </location>
</feature>
<feature type="compositionally biased region" description="Basic residues" evidence="1">
    <location>
        <begin position="539"/>
        <end position="553"/>
    </location>
</feature>
<comment type="caution">
    <text evidence="3">The sequence shown here is derived from an EMBL/GenBank/DDBJ whole genome shotgun (WGS) entry which is preliminary data.</text>
</comment>
<keyword evidence="2" id="KW-1133">Transmembrane helix</keyword>
<keyword evidence="2" id="KW-0472">Membrane</keyword>
<evidence type="ECO:0000256" key="2">
    <source>
        <dbReference type="SAM" id="Phobius"/>
    </source>
</evidence>
<dbReference type="Proteomes" id="UP000613580">
    <property type="component" value="Unassembled WGS sequence"/>
</dbReference>
<dbReference type="OrthoDB" id="3350156at2759"/>
<feature type="region of interest" description="Disordered" evidence="1">
    <location>
        <begin position="360"/>
        <end position="409"/>
    </location>
</feature>
<evidence type="ECO:0000313" key="3">
    <source>
        <dbReference type="EMBL" id="KAF7305610.1"/>
    </source>
</evidence>
<feature type="transmembrane region" description="Helical" evidence="2">
    <location>
        <begin position="591"/>
        <end position="610"/>
    </location>
</feature>
<reference evidence="3" key="1">
    <citation type="submission" date="2020-05" db="EMBL/GenBank/DDBJ databases">
        <title>Mycena genomes resolve the evolution of fungal bioluminescence.</title>
        <authorList>
            <person name="Tsai I.J."/>
        </authorList>
    </citation>
    <scope>NUCLEOTIDE SEQUENCE</scope>
    <source>
        <strain evidence="3">110903Hualien_Pintung</strain>
    </source>
</reference>
<feature type="compositionally biased region" description="Polar residues" evidence="1">
    <location>
        <begin position="66"/>
        <end position="76"/>
    </location>
</feature>